<reference evidence="2" key="1">
    <citation type="submission" date="2016-10" db="EMBL/GenBank/DDBJ databases">
        <authorList>
            <person name="Varghese N."/>
            <person name="Submissions S."/>
        </authorList>
    </citation>
    <scope>NUCLEOTIDE SEQUENCE [LARGE SCALE GENOMIC DNA]</scope>
    <source>
        <strain evidence="2">ATCC 35263</strain>
    </source>
</reference>
<keyword evidence="2" id="KW-1185">Reference proteome</keyword>
<dbReference type="AlphaFoldDB" id="A0A1H6G234"/>
<organism evidence="1 2">
    <name type="scientific">Thermoleophilum album</name>
    <dbReference type="NCBI Taxonomy" id="29539"/>
    <lineage>
        <taxon>Bacteria</taxon>
        <taxon>Bacillati</taxon>
        <taxon>Actinomycetota</taxon>
        <taxon>Thermoleophilia</taxon>
        <taxon>Thermoleophilales</taxon>
        <taxon>Thermoleophilaceae</taxon>
        <taxon>Thermoleophilum</taxon>
    </lineage>
</organism>
<protein>
    <submittedName>
        <fullName evidence="1">Uncharacterized protein</fullName>
    </submittedName>
</protein>
<dbReference type="EMBL" id="FNWJ01000005">
    <property type="protein sequence ID" value="SEH16343.1"/>
    <property type="molecule type" value="Genomic_DNA"/>
</dbReference>
<evidence type="ECO:0000313" key="1">
    <source>
        <dbReference type="EMBL" id="SEH16343.1"/>
    </source>
</evidence>
<evidence type="ECO:0000313" key="2">
    <source>
        <dbReference type="Proteomes" id="UP000222056"/>
    </source>
</evidence>
<sequence>MIHLVTTADTEILACARAVERLRGAEPDFPAVRCFNPGPTGQGETASAEELVAEIARRALPKPPVVQAQRLARCS</sequence>
<dbReference type="Proteomes" id="UP000222056">
    <property type="component" value="Unassembled WGS sequence"/>
</dbReference>
<dbReference type="RefSeq" id="WP_143038720.1">
    <property type="nucleotide sequence ID" value="NZ_FNWJ01000005.1"/>
</dbReference>
<gene>
    <name evidence="1" type="ORF">SAMN02745716_2148</name>
</gene>
<proteinExistence type="predicted"/>
<accession>A0A1H6G234</accession>
<name>A0A1H6G234_THEAL</name>